<feature type="compositionally biased region" description="Basic residues" evidence="2">
    <location>
        <begin position="530"/>
        <end position="543"/>
    </location>
</feature>
<feature type="region of interest" description="Disordered" evidence="2">
    <location>
        <begin position="246"/>
        <end position="369"/>
    </location>
</feature>
<protein>
    <submittedName>
        <fullName evidence="3">Uncharacterized protein</fullName>
    </submittedName>
</protein>
<accession>A0A167VZG1</accession>
<proteinExistence type="predicted"/>
<feature type="region of interest" description="Disordered" evidence="2">
    <location>
        <begin position="802"/>
        <end position="876"/>
    </location>
</feature>
<keyword evidence="1" id="KW-0175">Coiled coil</keyword>
<feature type="compositionally biased region" description="Basic and acidic residues" evidence="2">
    <location>
        <begin position="282"/>
        <end position="298"/>
    </location>
</feature>
<feature type="compositionally biased region" description="Basic residues" evidence="2">
    <location>
        <begin position="488"/>
        <end position="506"/>
    </location>
</feature>
<feature type="compositionally biased region" description="Basic and acidic residues" evidence="2">
    <location>
        <begin position="436"/>
        <end position="448"/>
    </location>
</feature>
<dbReference type="Proteomes" id="UP000076449">
    <property type="component" value="Chromosome I"/>
</dbReference>
<sequence length="979" mass="106288">MGSLLIGLRRFAQEISPRVPVCVAIFEIFVMANQQRSTRRNGVIGFQMAGAPTPAIPSLNNQGPPHGITPLVGPDTARSSPLGVRPRQTSRGVTALSASLADAEATISRQESEQNNTGSQVSALRSQVATHRTTRFVDQAHIDALINRSYNDRARDIDRQFRILEDRLDQVSEEHERAEGNKAALQGLQYALQKDRHDVQDLRQIVAAAEFNLQRQQRLAGAEDRMKGLARNLNLMLAAAMQATRDSQVRARSAPTAESTTNPVGIARRHVVGSQEPGSHGHASDFHPQELGKGKARDPGPLLSEGPGAGSDAESVVDDGDCSMRSRSESPSVLSDVMSLDSRRSSRASSPKGQELAAAPLQEDGSQDTMELVTDEDVDMDWDEEPVITINQDALAAPSQASGEHAFPPPSSTVEENAVIVPGLASNAAPSLSDIARPDPSDIARPDPSDIVIPDAPVEPLKPAKSRGRPHVRKQYARNARYQPYQRRSVRRVRRTRRTRRVRRVSPTRPTRPTRPVSPTRPTRPVSPTRRARRVSPTRRARRVPQMAFESVNMPVRKRTAGVDNSSGDEPTRKKRATDNIIASNGSRLLAISDSYTCHTAVKVEVPVMSVPAVTQPAQTDFKYTEGVSTEQVPTEAAMSEPAVSKPTQAASETTEQVLPASALSEPAVPKPAQADSDEIDTLKTEQVLPASALSEPAVPEPTQAAPEPTSLRVNVSDDVLGVPAPSEPAQIKSAHATPLWTERVRRVHVVPEPTLSGSDRAVPSEWTDTQSRTQAMPTMRFRRVERRPNFYKALKGLQVTATSRRRSTSSLVASPEDASAENAVATGADSRAGVSEGAKRVEDAEDPNCSAQKTAGNVQEEMGGEDAATSGLQMPGAWPSDPPVITASGESDMHEGSDLLRVLWTGTRWASFGVFAMVMVTLLSSPLWLGHLEHLAYAFEGPEKFLEELREEYGYVPLLEWIIHVILRSFAGDRTLFG</sequence>
<feature type="region of interest" description="Disordered" evidence="2">
    <location>
        <begin position="429"/>
        <end position="579"/>
    </location>
</feature>
<feature type="compositionally biased region" description="Basic residues" evidence="2">
    <location>
        <begin position="464"/>
        <end position="476"/>
    </location>
</feature>
<dbReference type="EMBL" id="CM002798">
    <property type="protein sequence ID" value="KZN91081.1"/>
    <property type="molecule type" value="Genomic_DNA"/>
</dbReference>
<reference evidence="3" key="1">
    <citation type="journal article" date="2014" name="Genome Announc.">
        <title>Complete sequencing and chromosome-scale genome assembly of the industrial progenitor strain P2niaD18 from the penicillin producer Penicillium chrysogenum.</title>
        <authorList>
            <person name="Specht T."/>
            <person name="Dahlmann T.A."/>
            <person name="Zadra I."/>
            <person name="Kurnsteiner H."/>
            <person name="Kuck U."/>
        </authorList>
    </citation>
    <scope>NUCLEOTIDE SEQUENCE [LARGE SCALE GENOMIC DNA]</scope>
    <source>
        <strain evidence="3">P2niaD18</strain>
    </source>
</reference>
<feature type="region of interest" description="Disordered" evidence="2">
    <location>
        <begin position="61"/>
        <end position="91"/>
    </location>
</feature>
<feature type="compositionally biased region" description="Polar residues" evidence="2">
    <location>
        <begin position="646"/>
        <end position="657"/>
    </location>
</feature>
<feature type="coiled-coil region" evidence="1">
    <location>
        <begin position="154"/>
        <end position="188"/>
    </location>
</feature>
<gene>
    <name evidence="3" type="ORF">EN45_012090</name>
</gene>
<dbReference type="AlphaFoldDB" id="A0A167VZG1"/>
<name>A0A167VZG1_PENCH</name>
<evidence type="ECO:0000256" key="2">
    <source>
        <dbReference type="SAM" id="MobiDB-lite"/>
    </source>
</evidence>
<feature type="compositionally biased region" description="Low complexity" evidence="2">
    <location>
        <begin position="507"/>
        <end position="529"/>
    </location>
</feature>
<organism evidence="3">
    <name type="scientific">Penicillium chrysogenum</name>
    <name type="common">Penicillium notatum</name>
    <dbReference type="NCBI Taxonomy" id="5076"/>
    <lineage>
        <taxon>Eukaryota</taxon>
        <taxon>Fungi</taxon>
        <taxon>Dikarya</taxon>
        <taxon>Ascomycota</taxon>
        <taxon>Pezizomycotina</taxon>
        <taxon>Eurotiomycetes</taxon>
        <taxon>Eurotiomycetidae</taxon>
        <taxon>Eurotiales</taxon>
        <taxon>Aspergillaceae</taxon>
        <taxon>Penicillium</taxon>
        <taxon>Penicillium chrysogenum species complex</taxon>
    </lineage>
</organism>
<evidence type="ECO:0000256" key="1">
    <source>
        <dbReference type="SAM" id="Coils"/>
    </source>
</evidence>
<evidence type="ECO:0000313" key="3">
    <source>
        <dbReference type="EMBL" id="KZN91081.1"/>
    </source>
</evidence>
<feature type="region of interest" description="Disordered" evidence="2">
    <location>
        <begin position="625"/>
        <end position="677"/>
    </location>
</feature>